<dbReference type="GO" id="GO:0000398">
    <property type="term" value="P:mRNA splicing, via spliceosome"/>
    <property type="evidence" value="ECO:0007669"/>
    <property type="project" value="TreeGrafter"/>
</dbReference>
<accession>A0A058ZDH7</accession>
<evidence type="ECO:0000313" key="6">
    <source>
        <dbReference type="EMBL" id="KCV72449.1"/>
    </source>
</evidence>
<dbReference type="SMART" id="SM00360">
    <property type="entry name" value="RRM"/>
    <property type="match status" value="1"/>
</dbReference>
<dbReference type="InterPro" id="IPR035979">
    <property type="entry name" value="RBD_domain_sf"/>
</dbReference>
<dbReference type="InterPro" id="IPR051183">
    <property type="entry name" value="U1_U11-U12_snRNP_70-35kDa"/>
</dbReference>
<dbReference type="Proteomes" id="UP000030693">
    <property type="component" value="Unassembled WGS sequence"/>
</dbReference>
<dbReference type="Gene3D" id="3.30.70.330">
    <property type="match status" value="1"/>
</dbReference>
<evidence type="ECO:0000256" key="3">
    <source>
        <dbReference type="PROSITE-ProRule" id="PRU00176"/>
    </source>
</evidence>
<dbReference type="OrthoDB" id="4207594at2759"/>
<gene>
    <name evidence="6" type="ORF">H696_00041</name>
</gene>
<feature type="domain" description="RRM" evidence="5">
    <location>
        <begin position="107"/>
        <end position="178"/>
    </location>
</feature>
<protein>
    <recommendedName>
        <fullName evidence="5">RRM domain-containing protein</fullName>
    </recommendedName>
</protein>
<evidence type="ECO:0000256" key="4">
    <source>
        <dbReference type="SAM" id="MobiDB-lite"/>
    </source>
</evidence>
<feature type="region of interest" description="Disordered" evidence="4">
    <location>
        <begin position="209"/>
        <end position="273"/>
    </location>
</feature>
<reference evidence="6" key="1">
    <citation type="submission" date="2013-04" db="EMBL/GenBank/DDBJ databases">
        <title>The Genome Sequence of Fonticula alba ATCC 38817.</title>
        <authorList>
            <consortium name="The Broad Institute Genomics Platform"/>
            <person name="Russ C."/>
            <person name="Cuomo C."/>
            <person name="Burger G."/>
            <person name="Gray M.W."/>
            <person name="Holland P.W.H."/>
            <person name="King N."/>
            <person name="Lang F.B.F."/>
            <person name="Roger A.J."/>
            <person name="Ruiz-Trillo I."/>
            <person name="Brown M."/>
            <person name="Walker B."/>
            <person name="Young S."/>
            <person name="Zeng Q."/>
            <person name="Gargeya S."/>
            <person name="Fitzgerald M."/>
            <person name="Haas B."/>
            <person name="Abouelleil A."/>
            <person name="Allen A.W."/>
            <person name="Alvarado L."/>
            <person name="Arachchi H.M."/>
            <person name="Berlin A.M."/>
            <person name="Chapman S.B."/>
            <person name="Gainer-Dewar J."/>
            <person name="Goldberg J."/>
            <person name="Griggs A."/>
            <person name="Gujja S."/>
            <person name="Hansen M."/>
            <person name="Howarth C."/>
            <person name="Imamovic A."/>
            <person name="Ireland A."/>
            <person name="Larimer J."/>
            <person name="McCowan C."/>
            <person name="Murphy C."/>
            <person name="Pearson M."/>
            <person name="Poon T.W."/>
            <person name="Priest M."/>
            <person name="Roberts A."/>
            <person name="Saif S."/>
            <person name="Shea T."/>
            <person name="Sisk P."/>
            <person name="Sykes S."/>
            <person name="Wortman J."/>
            <person name="Nusbaum C."/>
            <person name="Birren B."/>
        </authorList>
    </citation>
    <scope>NUCLEOTIDE SEQUENCE [LARGE SCALE GENOMIC DNA]</scope>
    <source>
        <strain evidence="6">ATCC 38817</strain>
    </source>
</reference>
<evidence type="ECO:0000256" key="1">
    <source>
        <dbReference type="ARBA" id="ARBA00004123"/>
    </source>
</evidence>
<dbReference type="Pfam" id="PF00076">
    <property type="entry name" value="RRM_1"/>
    <property type="match status" value="1"/>
</dbReference>
<dbReference type="AlphaFoldDB" id="A0A058ZDH7"/>
<keyword evidence="3" id="KW-0694">RNA-binding</keyword>
<dbReference type="SUPFAM" id="SSF54928">
    <property type="entry name" value="RNA-binding domain, RBD"/>
    <property type="match status" value="1"/>
</dbReference>
<dbReference type="OMA" id="MHIRANI"/>
<feature type="region of interest" description="Disordered" evidence="4">
    <location>
        <begin position="74"/>
        <end position="100"/>
    </location>
</feature>
<sequence length="273" mass="30948">MSMYMPPALMEYFAPMGDLPTPTQLDRSPECRRGPELTPIADALELCKDNPVPPLPEGTPVWVNADTRRALKKSIHDSQVKQEIDRGTEEYKNRPQDSPEYSSDAFKTLFVGRLPYSLNEAGLSGHFEKFGRIRFCRIVRCKRTGKSRGYGFIEFSSSSDLTRAFREGDSMHIRANIEGYYEPGETPSPDRTCVVDVERGRTVANWLPRRLGKGLGSTRRGAAAVNQKHPGRDGPPETRASDRSAPVVREHSRDRYRHDRADRGGYRGDRHRR</sequence>
<dbReference type="GO" id="GO:0071011">
    <property type="term" value="C:precatalytic spliceosome"/>
    <property type="evidence" value="ECO:0007669"/>
    <property type="project" value="TreeGrafter"/>
</dbReference>
<proteinExistence type="predicted"/>
<dbReference type="STRING" id="691883.A0A058ZDH7"/>
<dbReference type="InterPro" id="IPR012677">
    <property type="entry name" value="Nucleotide-bd_a/b_plait_sf"/>
</dbReference>
<dbReference type="InterPro" id="IPR000504">
    <property type="entry name" value="RRM_dom"/>
</dbReference>
<dbReference type="InterPro" id="IPR022023">
    <property type="entry name" value="U1snRNP70_N"/>
</dbReference>
<dbReference type="eggNOG" id="KOG0113">
    <property type="taxonomic scope" value="Eukaryota"/>
</dbReference>
<evidence type="ECO:0000259" key="5">
    <source>
        <dbReference type="PROSITE" id="PS50102"/>
    </source>
</evidence>
<keyword evidence="7" id="KW-1185">Reference proteome</keyword>
<feature type="compositionally biased region" description="Basic and acidic residues" evidence="4">
    <location>
        <begin position="230"/>
        <end position="273"/>
    </location>
</feature>
<dbReference type="Pfam" id="PF12220">
    <property type="entry name" value="U1snRNP70_N"/>
    <property type="match status" value="1"/>
</dbReference>
<organism evidence="6">
    <name type="scientific">Fonticula alba</name>
    <name type="common">Slime mold</name>
    <dbReference type="NCBI Taxonomy" id="691883"/>
    <lineage>
        <taxon>Eukaryota</taxon>
        <taxon>Rotosphaerida</taxon>
        <taxon>Fonticulaceae</taxon>
        <taxon>Fonticula</taxon>
    </lineage>
</organism>
<dbReference type="RefSeq" id="XP_009492150.1">
    <property type="nucleotide sequence ID" value="XM_009493875.1"/>
</dbReference>
<dbReference type="PANTHER" id="PTHR13952">
    <property type="entry name" value="U1 SMALL NUCLEAR RIBONUCLEOPROTEIN 70 KD"/>
    <property type="match status" value="1"/>
</dbReference>
<dbReference type="GeneID" id="20524766"/>
<keyword evidence="2" id="KW-0539">Nucleus</keyword>
<dbReference type="PROSITE" id="PS50102">
    <property type="entry name" value="RRM"/>
    <property type="match status" value="1"/>
</dbReference>
<name>A0A058ZDH7_FONAL</name>
<dbReference type="GO" id="GO:0003729">
    <property type="term" value="F:mRNA binding"/>
    <property type="evidence" value="ECO:0007669"/>
    <property type="project" value="TreeGrafter"/>
</dbReference>
<evidence type="ECO:0000313" key="7">
    <source>
        <dbReference type="Proteomes" id="UP000030693"/>
    </source>
</evidence>
<evidence type="ECO:0000256" key="2">
    <source>
        <dbReference type="ARBA" id="ARBA00023242"/>
    </source>
</evidence>
<feature type="compositionally biased region" description="Basic and acidic residues" evidence="4">
    <location>
        <begin position="74"/>
        <end position="97"/>
    </location>
</feature>
<comment type="subcellular location">
    <subcellularLocation>
        <location evidence="1">Nucleus</location>
    </subcellularLocation>
</comment>
<dbReference type="GO" id="GO:0017069">
    <property type="term" value="F:snRNA binding"/>
    <property type="evidence" value="ECO:0007669"/>
    <property type="project" value="TreeGrafter"/>
</dbReference>
<dbReference type="EMBL" id="KB932201">
    <property type="protein sequence ID" value="KCV72449.1"/>
    <property type="molecule type" value="Genomic_DNA"/>
</dbReference>
<dbReference type="CDD" id="cd21615">
    <property type="entry name" value="RRM_SNP1_like"/>
    <property type="match status" value="1"/>
</dbReference>